<evidence type="ECO:0000313" key="7">
    <source>
        <dbReference type="EMBL" id="PMD24888.1"/>
    </source>
</evidence>
<evidence type="ECO:0000313" key="8">
    <source>
        <dbReference type="Proteomes" id="UP000235672"/>
    </source>
</evidence>
<evidence type="ECO:0008006" key="9">
    <source>
        <dbReference type="Google" id="ProtNLM"/>
    </source>
</evidence>
<keyword evidence="5" id="KW-0539">Nucleus</keyword>
<dbReference type="EMBL" id="KZ613471">
    <property type="protein sequence ID" value="PMD24888.1"/>
    <property type="molecule type" value="Genomic_DNA"/>
</dbReference>
<dbReference type="PANTHER" id="PTHR12265">
    <property type="entry name" value="TRANSMEMBRANE PROTEIN 53"/>
    <property type="match status" value="1"/>
</dbReference>
<keyword evidence="3" id="KW-1133">Transmembrane helix</keyword>
<keyword evidence="8" id="KW-1185">Reference proteome</keyword>
<evidence type="ECO:0000256" key="6">
    <source>
        <dbReference type="ARBA" id="ARBA00037847"/>
    </source>
</evidence>
<dbReference type="Pfam" id="PF05705">
    <property type="entry name" value="DUF829"/>
    <property type="match status" value="1"/>
</dbReference>
<name>A0A2J6QF84_9HELO</name>
<evidence type="ECO:0000256" key="4">
    <source>
        <dbReference type="ARBA" id="ARBA00023136"/>
    </source>
</evidence>
<keyword evidence="2" id="KW-0812">Transmembrane</keyword>
<gene>
    <name evidence="7" type="ORF">NA56DRAFT_642702</name>
</gene>
<dbReference type="Proteomes" id="UP000235672">
    <property type="component" value="Unassembled WGS sequence"/>
</dbReference>
<dbReference type="GO" id="GO:0031965">
    <property type="term" value="C:nuclear membrane"/>
    <property type="evidence" value="ECO:0007669"/>
    <property type="project" value="UniProtKB-SubCell"/>
</dbReference>
<dbReference type="PANTHER" id="PTHR12265:SF30">
    <property type="entry name" value="TRANSMEMBRANE PROTEIN 53"/>
    <property type="match status" value="1"/>
</dbReference>
<accession>A0A2J6QF84</accession>
<protein>
    <recommendedName>
        <fullName evidence="9">Indole-diterpene biosynthesis protein PaxU</fullName>
    </recommendedName>
</protein>
<proteinExistence type="predicted"/>
<organism evidence="7 8">
    <name type="scientific">Hyaloscypha hepaticicola</name>
    <dbReference type="NCBI Taxonomy" id="2082293"/>
    <lineage>
        <taxon>Eukaryota</taxon>
        <taxon>Fungi</taxon>
        <taxon>Dikarya</taxon>
        <taxon>Ascomycota</taxon>
        <taxon>Pezizomycotina</taxon>
        <taxon>Leotiomycetes</taxon>
        <taxon>Helotiales</taxon>
        <taxon>Hyaloscyphaceae</taxon>
        <taxon>Hyaloscypha</taxon>
    </lineage>
</organism>
<evidence type="ECO:0000256" key="2">
    <source>
        <dbReference type="ARBA" id="ARBA00022692"/>
    </source>
</evidence>
<dbReference type="InterPro" id="IPR008547">
    <property type="entry name" value="DUF829_TMEM53"/>
</dbReference>
<comment type="subcellular location">
    <subcellularLocation>
        <location evidence="6">Endomembrane system</location>
        <topology evidence="6">Single-pass membrane protein</topology>
    </subcellularLocation>
    <subcellularLocation>
        <location evidence="1">Nucleus membrane</location>
    </subcellularLocation>
</comment>
<evidence type="ECO:0000256" key="1">
    <source>
        <dbReference type="ARBA" id="ARBA00004126"/>
    </source>
</evidence>
<dbReference type="OrthoDB" id="77878at2759"/>
<evidence type="ECO:0000256" key="5">
    <source>
        <dbReference type="ARBA" id="ARBA00023242"/>
    </source>
</evidence>
<reference evidence="7 8" key="1">
    <citation type="submission" date="2016-05" db="EMBL/GenBank/DDBJ databases">
        <title>A degradative enzymes factory behind the ericoid mycorrhizal symbiosis.</title>
        <authorList>
            <consortium name="DOE Joint Genome Institute"/>
            <person name="Martino E."/>
            <person name="Morin E."/>
            <person name="Grelet G."/>
            <person name="Kuo A."/>
            <person name="Kohler A."/>
            <person name="Daghino S."/>
            <person name="Barry K."/>
            <person name="Choi C."/>
            <person name="Cichocki N."/>
            <person name="Clum A."/>
            <person name="Copeland A."/>
            <person name="Hainaut M."/>
            <person name="Haridas S."/>
            <person name="Labutti K."/>
            <person name="Lindquist E."/>
            <person name="Lipzen A."/>
            <person name="Khouja H.-R."/>
            <person name="Murat C."/>
            <person name="Ohm R."/>
            <person name="Olson A."/>
            <person name="Spatafora J."/>
            <person name="Veneault-Fourrey C."/>
            <person name="Henrissat B."/>
            <person name="Grigoriev I."/>
            <person name="Martin F."/>
            <person name="Perotto S."/>
        </authorList>
    </citation>
    <scope>NUCLEOTIDE SEQUENCE [LARGE SCALE GENOMIC DNA]</scope>
    <source>
        <strain evidence="7 8">UAMH 7357</strain>
    </source>
</reference>
<keyword evidence="4" id="KW-0472">Membrane</keyword>
<evidence type="ECO:0000256" key="3">
    <source>
        <dbReference type="ARBA" id="ARBA00022989"/>
    </source>
</evidence>
<sequence length="282" mass="31391">MPPADQGVTVPLEGFQPLSPTISFYCPPAALHSHDTRSSSSPSLIVLTPWLSAQPRHISKYTTKYQILFPNSAILVIRTTVPDMVYLPYSTQQMRFKSILPLLQNDSDSPEILLHMFSNAGAHQACQLARSYQAHNLTSLKVSAMILDSTPGVATYARITDAMIIGLPSIPILHQLLTCLVYGLVGLIWLQSSISGRVNLVERARRDLNDSKLVGSKRGKLYLYSIADKMVGWEDVESHAMEAEKMGEHVERERWVETGHVGHMSNDGERYWGAVKAFWGSE</sequence>
<dbReference type="AlphaFoldDB" id="A0A2J6QF84"/>